<dbReference type="Proteomes" id="UP000807716">
    <property type="component" value="Unassembled WGS sequence"/>
</dbReference>
<evidence type="ECO:0000256" key="1">
    <source>
        <dbReference type="ARBA" id="ARBA00022884"/>
    </source>
</evidence>
<dbReference type="AlphaFoldDB" id="A0A9P6Q1D5"/>
<dbReference type="InterPro" id="IPR035979">
    <property type="entry name" value="RBD_domain_sf"/>
</dbReference>
<comment type="caution">
    <text evidence="4">The sequence shown here is derived from an EMBL/GenBank/DDBJ whole genome shotgun (WGS) entry which is preliminary data.</text>
</comment>
<keyword evidence="1 2" id="KW-0694">RNA-binding</keyword>
<dbReference type="SUPFAM" id="SSF54928">
    <property type="entry name" value="RNA-binding domain, RBD"/>
    <property type="match status" value="1"/>
</dbReference>
<evidence type="ECO:0000313" key="5">
    <source>
        <dbReference type="Proteomes" id="UP000807716"/>
    </source>
</evidence>
<dbReference type="InterPro" id="IPR000504">
    <property type="entry name" value="RRM_dom"/>
</dbReference>
<dbReference type="EMBL" id="JAAAJB010000323">
    <property type="protein sequence ID" value="KAG0258464.1"/>
    <property type="molecule type" value="Genomic_DNA"/>
</dbReference>
<dbReference type="InterPro" id="IPR012677">
    <property type="entry name" value="Nucleotide-bd_a/b_plait_sf"/>
</dbReference>
<dbReference type="SMART" id="SM00360">
    <property type="entry name" value="RRM"/>
    <property type="match status" value="1"/>
</dbReference>
<evidence type="ECO:0000313" key="4">
    <source>
        <dbReference type="EMBL" id="KAG0258464.1"/>
    </source>
</evidence>
<dbReference type="PANTHER" id="PTHR47640:SF11">
    <property type="entry name" value="RNA-BINDING PROTEIN 42"/>
    <property type="match status" value="1"/>
</dbReference>
<dbReference type="InterPro" id="IPR034215">
    <property type="entry name" value="RBM42_RRM"/>
</dbReference>
<organism evidence="4 5">
    <name type="scientific">Actinomortierella ambigua</name>
    <dbReference type="NCBI Taxonomy" id="1343610"/>
    <lineage>
        <taxon>Eukaryota</taxon>
        <taxon>Fungi</taxon>
        <taxon>Fungi incertae sedis</taxon>
        <taxon>Mucoromycota</taxon>
        <taxon>Mortierellomycotina</taxon>
        <taxon>Mortierellomycetes</taxon>
        <taxon>Mortierellales</taxon>
        <taxon>Mortierellaceae</taxon>
        <taxon>Actinomortierella</taxon>
    </lineage>
</organism>
<dbReference type="GO" id="GO:0003729">
    <property type="term" value="F:mRNA binding"/>
    <property type="evidence" value="ECO:0007669"/>
    <property type="project" value="InterPro"/>
</dbReference>
<evidence type="ECO:0000259" key="3">
    <source>
        <dbReference type="PROSITE" id="PS50102"/>
    </source>
</evidence>
<dbReference type="Pfam" id="PF00076">
    <property type="entry name" value="RRM_1"/>
    <property type="match status" value="1"/>
</dbReference>
<name>A0A9P6Q1D5_9FUNG</name>
<accession>A0A9P6Q1D5</accession>
<dbReference type="OrthoDB" id="1749473at2759"/>
<keyword evidence="5" id="KW-1185">Reference proteome</keyword>
<proteinExistence type="predicted"/>
<sequence length="280" mass="30421">MSGAPSAAGGNPALSAEEIAYWTSLGYVYDPSLAAASTDPAATIPAGTGAADAYSSYSAGGYHGATTGHYYGGGGRGRGARRFGGHHYQQAAYQAPYAEPTPDYNSLFVDPKKQAEEEEAARLQAEAEAKAEQDKAASTVIRKAAGQVWSDPSLLEFDDNDFRLFAGDLGNEVTDEVLTKAFSKYPSLLKAKVIRDKKTTKSKGYGFISFKDPDDYVKAAKEMNGKYVGNRPIKLRKSQWKDRNVEIVREASQLKTIEPELKKKERAKPYKVKQLNNSGK</sequence>
<protein>
    <recommendedName>
        <fullName evidence="3">RRM domain-containing protein</fullName>
    </recommendedName>
</protein>
<dbReference type="CDD" id="cd12383">
    <property type="entry name" value="RRM_RBM42"/>
    <property type="match status" value="1"/>
</dbReference>
<dbReference type="PANTHER" id="PTHR47640">
    <property type="entry name" value="TRNA SELENOCYSTEINE 1-ASSOCIATED PROTEIN 1-RELATED-RELATED"/>
    <property type="match status" value="1"/>
</dbReference>
<feature type="domain" description="RRM" evidence="3">
    <location>
        <begin position="162"/>
        <end position="240"/>
    </location>
</feature>
<dbReference type="PROSITE" id="PS50102">
    <property type="entry name" value="RRM"/>
    <property type="match status" value="1"/>
</dbReference>
<dbReference type="InterPro" id="IPR050825">
    <property type="entry name" value="RBM42_RBP45_47-like"/>
</dbReference>
<dbReference type="Gene3D" id="3.30.70.330">
    <property type="match status" value="1"/>
</dbReference>
<gene>
    <name evidence="4" type="ORF">DFQ27_004620</name>
</gene>
<reference evidence="4" key="1">
    <citation type="journal article" date="2020" name="Fungal Divers.">
        <title>Resolving the Mortierellaceae phylogeny through synthesis of multi-gene phylogenetics and phylogenomics.</title>
        <authorList>
            <person name="Vandepol N."/>
            <person name="Liber J."/>
            <person name="Desiro A."/>
            <person name="Na H."/>
            <person name="Kennedy M."/>
            <person name="Barry K."/>
            <person name="Grigoriev I.V."/>
            <person name="Miller A.N."/>
            <person name="O'Donnell K."/>
            <person name="Stajich J.E."/>
            <person name="Bonito G."/>
        </authorList>
    </citation>
    <scope>NUCLEOTIDE SEQUENCE</scope>
    <source>
        <strain evidence="4">BC1065</strain>
    </source>
</reference>
<evidence type="ECO:0000256" key="2">
    <source>
        <dbReference type="PROSITE-ProRule" id="PRU00176"/>
    </source>
</evidence>